<gene>
    <name evidence="1" type="ORF">GDO81_014955</name>
</gene>
<protein>
    <submittedName>
        <fullName evidence="1">Uncharacterized protein</fullName>
    </submittedName>
</protein>
<dbReference type="Proteomes" id="UP000824782">
    <property type="component" value="Unassembled WGS sequence"/>
</dbReference>
<accession>A0AAV7AG68</accession>
<organism evidence="1 2">
    <name type="scientific">Engystomops pustulosus</name>
    <name type="common">Tungara frog</name>
    <name type="synonym">Physalaemus pustulosus</name>
    <dbReference type="NCBI Taxonomy" id="76066"/>
    <lineage>
        <taxon>Eukaryota</taxon>
        <taxon>Metazoa</taxon>
        <taxon>Chordata</taxon>
        <taxon>Craniata</taxon>
        <taxon>Vertebrata</taxon>
        <taxon>Euteleostomi</taxon>
        <taxon>Amphibia</taxon>
        <taxon>Batrachia</taxon>
        <taxon>Anura</taxon>
        <taxon>Neobatrachia</taxon>
        <taxon>Hyloidea</taxon>
        <taxon>Leptodactylidae</taxon>
        <taxon>Leiuperinae</taxon>
        <taxon>Engystomops</taxon>
    </lineage>
</organism>
<name>A0AAV7AG68_ENGPU</name>
<dbReference type="EMBL" id="WNYA01000007">
    <property type="protein sequence ID" value="KAG8560397.1"/>
    <property type="molecule type" value="Genomic_DNA"/>
</dbReference>
<evidence type="ECO:0000313" key="2">
    <source>
        <dbReference type="Proteomes" id="UP000824782"/>
    </source>
</evidence>
<sequence length="104" mass="11758">MTGPMLLTHREMMMDIEEPNMSRNPNAETKYDICSKMETIQLINPLLSTVIIEVAFGGRVDDVAFKDGCPEVFHADGMLSAVDTKMERVWRRGTISGNLFCMEQ</sequence>
<evidence type="ECO:0000313" key="1">
    <source>
        <dbReference type="EMBL" id="KAG8560397.1"/>
    </source>
</evidence>
<dbReference type="AlphaFoldDB" id="A0AAV7AG68"/>
<proteinExistence type="predicted"/>
<comment type="caution">
    <text evidence="1">The sequence shown here is derived from an EMBL/GenBank/DDBJ whole genome shotgun (WGS) entry which is preliminary data.</text>
</comment>
<keyword evidence="2" id="KW-1185">Reference proteome</keyword>
<reference evidence="1" key="1">
    <citation type="thesis" date="2020" institute="ProQuest LLC" country="789 East Eisenhower Parkway, Ann Arbor, MI, USA">
        <title>Comparative Genomics and Chromosome Evolution.</title>
        <authorList>
            <person name="Mudd A.B."/>
        </authorList>
    </citation>
    <scope>NUCLEOTIDE SEQUENCE</scope>
    <source>
        <strain evidence="1">237g6f4</strain>
        <tissue evidence="1">Blood</tissue>
    </source>
</reference>